<dbReference type="PANTHER" id="PTHR45677:SF12">
    <property type="entry name" value="BLACK, ISOFORM A"/>
    <property type="match status" value="1"/>
</dbReference>
<keyword evidence="5 7" id="KW-0663">Pyridoxal phosphate</keyword>
<feature type="modified residue" description="N6-(pyridoxal phosphate)lysine" evidence="7">
    <location>
        <position position="389"/>
    </location>
</feature>
<dbReference type="Gene3D" id="3.90.1150.170">
    <property type="match status" value="1"/>
</dbReference>
<evidence type="ECO:0000313" key="11">
    <source>
        <dbReference type="Proteomes" id="UP001652620"/>
    </source>
</evidence>
<keyword evidence="6 8" id="KW-0456">Lyase</keyword>
<accession>A0A034WAD5</accession>
<dbReference type="OMA" id="NWQPLMV"/>
<reference evidence="12" key="2">
    <citation type="submission" date="2025-04" db="UniProtKB">
        <authorList>
            <consortium name="RefSeq"/>
        </authorList>
    </citation>
    <scope>IDENTIFICATION</scope>
    <source>
        <strain evidence="12">Punador</strain>
    </source>
</reference>
<dbReference type="FunFam" id="3.40.640.10:FF:000016">
    <property type="entry name" value="Glutamate decarboxylase like 1"/>
    <property type="match status" value="1"/>
</dbReference>
<comment type="cofactor">
    <cofactor evidence="1 7 8">
        <name>pyridoxal 5'-phosphate</name>
        <dbReference type="ChEBI" id="CHEBI:597326"/>
    </cofactor>
</comment>
<evidence type="ECO:0000313" key="10">
    <source>
        <dbReference type="EMBL" id="JAC51654.1"/>
    </source>
</evidence>
<name>A0A034WAD5_BACDO</name>
<dbReference type="Gene3D" id="3.40.640.10">
    <property type="entry name" value="Type I PLP-dependent aspartate aminotransferase-like (Major domain)"/>
    <property type="match status" value="1"/>
</dbReference>
<protein>
    <submittedName>
        <fullName evidence="12">Cysteine sulfinic acid decarboxylase</fullName>
    </submittedName>
    <submittedName>
        <fullName evidence="10">Glutamate decarboxylase-like protein 1</fullName>
    </submittedName>
</protein>
<evidence type="ECO:0000256" key="1">
    <source>
        <dbReference type="ARBA" id="ARBA00001933"/>
    </source>
</evidence>
<keyword evidence="4" id="KW-0210">Decarboxylase</keyword>
<evidence type="ECO:0000256" key="3">
    <source>
        <dbReference type="ARBA" id="ARBA00011738"/>
    </source>
</evidence>
<dbReference type="RefSeq" id="XP_011199833.1">
    <property type="nucleotide sequence ID" value="XM_011201531.3"/>
</dbReference>
<dbReference type="OrthoDB" id="392571at2759"/>
<evidence type="ECO:0000256" key="6">
    <source>
        <dbReference type="ARBA" id="ARBA00023239"/>
    </source>
</evidence>
<reference evidence="11" key="3">
    <citation type="submission" date="2025-05" db="UniProtKB">
        <authorList>
            <consortium name="RefSeq"/>
        </authorList>
    </citation>
    <scope>NUCLEOTIDE SEQUENCE [LARGE SCALE GENOMIC DNA]</scope>
</reference>
<dbReference type="GO" id="GO:0005737">
    <property type="term" value="C:cytoplasm"/>
    <property type="evidence" value="ECO:0007669"/>
    <property type="project" value="TreeGrafter"/>
</dbReference>
<reference evidence="10" key="1">
    <citation type="journal article" date="2014" name="BMC Genomics">
        <title>Characterizing the developmental transcriptome of the oriental fruit fly, Bactrocera dorsalis (Diptera: Tephritidae) through comparative genomic analysis with Drosophila melanogaster utilizing modENCODE datasets.</title>
        <authorList>
            <person name="Geib S.M."/>
            <person name="Calla B."/>
            <person name="Hall B."/>
            <person name="Hou S."/>
            <person name="Manoukis N.C."/>
        </authorList>
    </citation>
    <scope>NUCLEOTIDE SEQUENCE</scope>
    <source>
        <strain evidence="10">Punador</strain>
    </source>
</reference>
<dbReference type="InterPro" id="IPR002129">
    <property type="entry name" value="PyrdxlP-dep_de-COase"/>
</dbReference>
<dbReference type="SUPFAM" id="SSF53383">
    <property type="entry name" value="PLP-dependent transferases"/>
    <property type="match status" value="1"/>
</dbReference>
<evidence type="ECO:0000256" key="5">
    <source>
        <dbReference type="ARBA" id="ARBA00022898"/>
    </source>
</evidence>
<evidence type="ECO:0000256" key="2">
    <source>
        <dbReference type="ARBA" id="ARBA00009533"/>
    </source>
</evidence>
<keyword evidence="11" id="KW-1185">Reference proteome</keyword>
<evidence type="ECO:0000256" key="8">
    <source>
        <dbReference type="RuleBase" id="RU000382"/>
    </source>
</evidence>
<organism evidence="10">
    <name type="scientific">Bactrocera dorsalis</name>
    <name type="common">Oriental fruit fly</name>
    <name type="synonym">Dacus dorsalis</name>
    <dbReference type="NCBI Taxonomy" id="27457"/>
    <lineage>
        <taxon>Eukaryota</taxon>
        <taxon>Metazoa</taxon>
        <taxon>Ecdysozoa</taxon>
        <taxon>Arthropoda</taxon>
        <taxon>Hexapoda</taxon>
        <taxon>Insecta</taxon>
        <taxon>Pterygota</taxon>
        <taxon>Neoptera</taxon>
        <taxon>Endopterygota</taxon>
        <taxon>Diptera</taxon>
        <taxon>Brachycera</taxon>
        <taxon>Muscomorpha</taxon>
        <taxon>Tephritoidea</taxon>
        <taxon>Tephritidae</taxon>
        <taxon>Bactrocera</taxon>
        <taxon>Bactrocera</taxon>
    </lineage>
</organism>
<dbReference type="KEGG" id="bdr:105223729"/>
<gene>
    <name evidence="10" type="primary">GADL1</name>
    <name evidence="12" type="synonym">LOC105223729</name>
</gene>
<dbReference type="GeneID" id="105223729"/>
<sequence length="577" mass="64646">MLASNSLPTHYNESIFKKHLQSVDKELTGVATLNAAKTEAIACSLDIPGADVKGSAMRTQQNNGTTKINNANNTNNNNKMTDILPSAHYVSGHPDVNSEGFIRNCVDEIIKSAVLTGTNRASKVVEWRAPSELQQLFDFNLNAEPETHAKLIELLKATIKYSVKTGHPYFINQLYSGVDVYALIGQWLTDALNPSVYTYEVAPIFTLMEETVLAEMRRIVGFPNDGYGDGIFCPGGSIANGYGISCARYKFAPETKKNGLFSGQQLIIFTSQDAHYSVEKLAMFMGFGSESVCKIATDQYGKMDIGDLETKVKHYINKGARPLMVSATAGTTVLGAFDDLNGVADICEKYNMWFHTDAAWGGGALVTNKYRHLLNGIERSDSVTWNPHKMLIASQQCSTFLTRHKDILTNCHSTNATYLFQKDKFYDTSFDTGDKHIQCGRRADVYKFWFMWKAKGTNGLAEHVNQAFKMSEYITELIRERPGFELVLEKPECTNISFWYIPPSIRNMQRGDLFNQKLNAVAPKIKEGMIKKGSMMITYQPLRQLPNFFRLVLQSSNLTKDDMKYFLDEIEALGCNL</sequence>
<dbReference type="PANTHER" id="PTHR45677">
    <property type="entry name" value="GLUTAMATE DECARBOXYLASE-RELATED"/>
    <property type="match status" value="1"/>
</dbReference>
<evidence type="ECO:0000256" key="7">
    <source>
        <dbReference type="PIRSR" id="PIRSR602129-50"/>
    </source>
</evidence>
<feature type="region of interest" description="Disordered" evidence="9">
    <location>
        <begin position="55"/>
        <end position="76"/>
    </location>
</feature>
<dbReference type="GO" id="GO:0016831">
    <property type="term" value="F:carboxy-lyase activity"/>
    <property type="evidence" value="ECO:0007669"/>
    <property type="project" value="UniProtKB-KW"/>
</dbReference>
<evidence type="ECO:0000256" key="4">
    <source>
        <dbReference type="ARBA" id="ARBA00022793"/>
    </source>
</evidence>
<dbReference type="GO" id="GO:0030170">
    <property type="term" value="F:pyridoxal phosphate binding"/>
    <property type="evidence" value="ECO:0007669"/>
    <property type="project" value="InterPro"/>
</dbReference>
<dbReference type="AlphaFoldDB" id="A0A034WAD5"/>
<comment type="subunit">
    <text evidence="3">Homodimer.</text>
</comment>
<dbReference type="Proteomes" id="UP001652620">
    <property type="component" value="Chromosome 1"/>
</dbReference>
<dbReference type="InterPro" id="IPR015421">
    <property type="entry name" value="PyrdxlP-dep_Trfase_major"/>
</dbReference>
<evidence type="ECO:0000256" key="9">
    <source>
        <dbReference type="SAM" id="MobiDB-lite"/>
    </source>
</evidence>
<dbReference type="InterPro" id="IPR015424">
    <property type="entry name" value="PyrdxlP-dep_Trfase"/>
</dbReference>
<dbReference type="Pfam" id="PF00282">
    <property type="entry name" value="Pyridoxal_deC"/>
    <property type="match status" value="1"/>
</dbReference>
<feature type="compositionally biased region" description="Low complexity" evidence="9">
    <location>
        <begin position="62"/>
        <end position="76"/>
    </location>
</feature>
<evidence type="ECO:0000313" key="12">
    <source>
        <dbReference type="RefSeq" id="XP_011199833.1"/>
    </source>
</evidence>
<comment type="similarity">
    <text evidence="2 8">Belongs to the group II decarboxylase family.</text>
</comment>
<dbReference type="GO" id="GO:0019752">
    <property type="term" value="P:carboxylic acid metabolic process"/>
    <property type="evidence" value="ECO:0007669"/>
    <property type="project" value="InterPro"/>
</dbReference>
<proteinExistence type="inferred from homology"/>
<dbReference type="EMBL" id="GAKP01007298">
    <property type="protein sequence ID" value="JAC51654.1"/>
    <property type="molecule type" value="Transcribed_RNA"/>
</dbReference>
<dbReference type="CTD" id="136029190"/>
<dbReference type="CDD" id="cd06450">
    <property type="entry name" value="DOPA_deC_like"/>
    <property type="match status" value="1"/>
</dbReference>